<evidence type="ECO:0000313" key="1">
    <source>
        <dbReference type="EMBL" id="MDY0882915.1"/>
    </source>
</evidence>
<proteinExistence type="predicted"/>
<keyword evidence="2" id="KW-1185">Reference proteome</keyword>
<dbReference type="EMBL" id="JAXCLW010000002">
    <property type="protein sequence ID" value="MDY0882915.1"/>
    <property type="molecule type" value="Genomic_DNA"/>
</dbReference>
<reference evidence="1 2" key="1">
    <citation type="journal article" date="2016" name="Antonie Van Leeuwenhoek">
        <title>Dongia soli sp. nov., isolated from soil from Dokdo, Korea.</title>
        <authorList>
            <person name="Kim D.U."/>
            <person name="Lee H."/>
            <person name="Kim H."/>
            <person name="Kim S.G."/>
            <person name="Ka J.O."/>
        </authorList>
    </citation>
    <scope>NUCLEOTIDE SEQUENCE [LARGE SCALE GENOMIC DNA]</scope>
    <source>
        <strain evidence="1 2">D78</strain>
    </source>
</reference>
<dbReference type="Proteomes" id="UP001279642">
    <property type="component" value="Unassembled WGS sequence"/>
</dbReference>
<name>A0ABU5EA99_9PROT</name>
<evidence type="ECO:0000313" key="2">
    <source>
        <dbReference type="Proteomes" id="UP001279642"/>
    </source>
</evidence>
<gene>
    <name evidence="1" type="ORF">SMD27_08670</name>
</gene>
<organism evidence="1 2">
    <name type="scientific">Dongia soli</name>
    <dbReference type="NCBI Taxonomy" id="600628"/>
    <lineage>
        <taxon>Bacteria</taxon>
        <taxon>Pseudomonadati</taxon>
        <taxon>Pseudomonadota</taxon>
        <taxon>Alphaproteobacteria</taxon>
        <taxon>Rhodospirillales</taxon>
        <taxon>Dongiaceae</taxon>
        <taxon>Dongia</taxon>
    </lineage>
</organism>
<dbReference type="RefSeq" id="WP_320507973.1">
    <property type="nucleotide sequence ID" value="NZ_JAXCLW010000002.1"/>
</dbReference>
<accession>A0ABU5EA99</accession>
<protein>
    <submittedName>
        <fullName evidence="1">Uncharacterized protein</fullName>
    </submittedName>
</protein>
<comment type="caution">
    <text evidence="1">The sequence shown here is derived from an EMBL/GenBank/DDBJ whole genome shotgun (WGS) entry which is preliminary data.</text>
</comment>
<sequence length="94" mass="10350">MLFHATKLEAKAIRKMLRHRHIGKRGNTADRQCEVTANGLTAGWANMLGAIQTEAVNAAGKINAQKAKISSVIFFAALRLISRTKPRLVEIIQL</sequence>